<gene>
    <name evidence="2" type="ORF">D1B32_02245</name>
</gene>
<dbReference type="NCBIfam" id="TIGR02327">
    <property type="entry name" value="int_mem_ywzB"/>
    <property type="match status" value="1"/>
</dbReference>
<dbReference type="OrthoDB" id="1651016at2"/>
<evidence type="ECO:0000256" key="1">
    <source>
        <dbReference type="SAM" id="Phobius"/>
    </source>
</evidence>
<keyword evidence="1" id="KW-0812">Transmembrane</keyword>
<proteinExistence type="predicted"/>
<keyword evidence="1" id="KW-1133">Transmembrane helix</keyword>
<feature type="transmembrane region" description="Helical" evidence="1">
    <location>
        <begin position="6"/>
        <end position="26"/>
    </location>
</feature>
<feature type="transmembrane region" description="Helical" evidence="1">
    <location>
        <begin position="46"/>
        <end position="66"/>
    </location>
</feature>
<protein>
    <submittedName>
        <fullName evidence="2">DUF1146 domain-containing protein</fullName>
    </submittedName>
</protein>
<reference evidence="2 3" key="1">
    <citation type="journal article" date="2007" name="Int. J. Syst. Evol. Microbiol.">
        <title>Oceanobacillus profundus sp. nov., isolated from a deep-sea sediment core.</title>
        <authorList>
            <person name="Kim Y.G."/>
            <person name="Choi D.H."/>
            <person name="Hyun S."/>
            <person name="Cho B.C."/>
        </authorList>
    </citation>
    <scope>NUCLEOTIDE SEQUENCE [LARGE SCALE GENOMIC DNA]</scope>
    <source>
        <strain evidence="2 3">DSM 18246</strain>
    </source>
</reference>
<organism evidence="2 3">
    <name type="scientific">Oceanobacillus profundus</name>
    <dbReference type="NCBI Taxonomy" id="372463"/>
    <lineage>
        <taxon>Bacteria</taxon>
        <taxon>Bacillati</taxon>
        <taxon>Bacillota</taxon>
        <taxon>Bacilli</taxon>
        <taxon>Bacillales</taxon>
        <taxon>Bacillaceae</taxon>
        <taxon>Oceanobacillus</taxon>
    </lineage>
</organism>
<dbReference type="InterPro" id="IPR009526">
    <property type="entry name" value="DUF1146"/>
</dbReference>
<evidence type="ECO:0000313" key="2">
    <source>
        <dbReference type="EMBL" id="RHW35465.1"/>
    </source>
</evidence>
<keyword evidence="1" id="KW-0472">Membrane</keyword>
<dbReference type="AlphaFoldDB" id="A0A417YNV9"/>
<keyword evidence="3" id="KW-1185">Reference proteome</keyword>
<dbReference type="RefSeq" id="WP_095307844.1">
    <property type="nucleotide sequence ID" value="NZ_JAMAWL010000007.1"/>
</dbReference>
<name>A0A417YNV9_9BACI</name>
<evidence type="ECO:0000313" key="3">
    <source>
        <dbReference type="Proteomes" id="UP000285456"/>
    </source>
</evidence>
<sequence>MFSIGQMALFSIISHLLFIYISWRIILAMNFEPIIKKGRTTEGRIFLLFLAIVIGTGVSQFLLDILRWSSDLIYLF</sequence>
<dbReference type="Pfam" id="PF06612">
    <property type="entry name" value="DUF1146"/>
    <property type="match status" value="1"/>
</dbReference>
<comment type="caution">
    <text evidence="2">The sequence shown here is derived from an EMBL/GenBank/DDBJ whole genome shotgun (WGS) entry which is preliminary data.</text>
</comment>
<dbReference type="Proteomes" id="UP000285456">
    <property type="component" value="Unassembled WGS sequence"/>
</dbReference>
<accession>A0A417YNV9</accession>
<dbReference type="EMBL" id="QWEH01000001">
    <property type="protein sequence ID" value="RHW35465.1"/>
    <property type="molecule type" value="Genomic_DNA"/>
</dbReference>